<evidence type="ECO:0000313" key="1">
    <source>
        <dbReference type="EMBL" id="KKG05816.1"/>
    </source>
</evidence>
<reference evidence="1 2" key="1">
    <citation type="journal article" date="2015" name="ISME J.">
        <title>Genomic and phenotypic differentiation among Methanosarcina mazei populations from Columbia River sediment.</title>
        <authorList>
            <person name="Youngblut N.D."/>
            <person name="Wirth J.S."/>
            <person name="Henriksen J.R."/>
            <person name="Smith M."/>
            <person name="Simon H."/>
            <person name="Metcalf W.W."/>
            <person name="Whitaker R.J."/>
        </authorList>
    </citation>
    <scope>NUCLEOTIDE SEQUENCE [LARGE SCALE GENOMIC DNA]</scope>
    <source>
        <strain evidence="1 2">2.F.T.0.2</strain>
    </source>
</reference>
<evidence type="ECO:0008006" key="3">
    <source>
        <dbReference type="Google" id="ProtNLM"/>
    </source>
</evidence>
<accession>A0A0F8BTC3</accession>
<protein>
    <recommendedName>
        <fullName evidence="3">Transposase</fullName>
    </recommendedName>
</protein>
<sequence length="212" mass="24578">MWVSFAPESRLIIDFVLGPRKQYLADALIEATDKHLSDSKPFFVTDGLKLYIEALLKKYGKLVEFPKTGKRGRPKKPAIVPDENLRYAQVIKNRKEGKLNKVEKRVIFGQDINESEISTSLLERQNLTLRQDNNRVSRKTIGFSKKLKGLYYQMRLYCTHSNFCREHEGLTKEDEKGVKYKMTPSQECGITGKKWTLTDLLNYRPLKTSTEL</sequence>
<dbReference type="Proteomes" id="UP000034597">
    <property type="component" value="Unassembled WGS sequence"/>
</dbReference>
<dbReference type="EMBL" id="JJOT01000016">
    <property type="protein sequence ID" value="KKG05816.1"/>
    <property type="molecule type" value="Genomic_DNA"/>
</dbReference>
<evidence type="ECO:0000313" key="2">
    <source>
        <dbReference type="Proteomes" id="UP000034597"/>
    </source>
</evidence>
<name>A0A0F8BTC3_METMZ</name>
<dbReference type="PATRIC" id="fig|2209.60.peg.2341"/>
<gene>
    <name evidence="1" type="ORF">DU40_10980</name>
</gene>
<organism evidence="1 2">
    <name type="scientific">Methanosarcina mazei</name>
    <name type="common">Methanosarcina frisia</name>
    <dbReference type="NCBI Taxonomy" id="2209"/>
    <lineage>
        <taxon>Archaea</taxon>
        <taxon>Methanobacteriati</taxon>
        <taxon>Methanobacteriota</taxon>
        <taxon>Stenosarchaea group</taxon>
        <taxon>Methanomicrobia</taxon>
        <taxon>Methanosarcinales</taxon>
        <taxon>Methanosarcinaceae</taxon>
        <taxon>Methanosarcina</taxon>
    </lineage>
</organism>
<dbReference type="AlphaFoldDB" id="A0A0F8BTC3"/>
<proteinExistence type="predicted"/>
<comment type="caution">
    <text evidence="1">The sequence shown here is derived from an EMBL/GenBank/DDBJ whole genome shotgun (WGS) entry which is preliminary data.</text>
</comment>